<dbReference type="InterPro" id="IPR029060">
    <property type="entry name" value="PIN-like_dom_sf"/>
</dbReference>
<name>A0A6J4PL41_9ACTN</name>
<evidence type="ECO:0000256" key="5">
    <source>
        <dbReference type="ARBA" id="ARBA00022801"/>
    </source>
</evidence>
<dbReference type="GO" id="GO:0004518">
    <property type="term" value="F:nuclease activity"/>
    <property type="evidence" value="ECO:0007669"/>
    <property type="project" value="UniProtKB-KW"/>
</dbReference>
<evidence type="ECO:0000256" key="7">
    <source>
        <dbReference type="ARBA" id="ARBA00038093"/>
    </source>
</evidence>
<evidence type="ECO:0000256" key="1">
    <source>
        <dbReference type="ARBA" id="ARBA00001946"/>
    </source>
</evidence>
<dbReference type="EMBL" id="CADCUW010000302">
    <property type="protein sequence ID" value="CAA9419407.1"/>
    <property type="molecule type" value="Genomic_DNA"/>
</dbReference>
<evidence type="ECO:0000256" key="6">
    <source>
        <dbReference type="ARBA" id="ARBA00022842"/>
    </source>
</evidence>
<accession>A0A6J4PL41</accession>
<comment type="cofactor">
    <cofactor evidence="1">
        <name>Mg(2+)</name>
        <dbReference type="ChEBI" id="CHEBI:18420"/>
    </cofactor>
</comment>
<keyword evidence="2" id="KW-1277">Toxin-antitoxin system</keyword>
<keyword evidence="4" id="KW-0479">Metal-binding</keyword>
<evidence type="ECO:0000313" key="9">
    <source>
        <dbReference type="EMBL" id="CAA9419407.1"/>
    </source>
</evidence>
<sequence>MRIAVDTNVFSALLSGGAESAPEARIALENACAAGMLVVSPAVYAEFAAHRSPDYADTFLSEKGVEVDWYPGREVWRMAGSRYGDYVRARRRHKGDPGPRRILADFLIGAHALHLARGLLTSDTRIYGTYFPELRVVSPREPG</sequence>
<reference evidence="9" key="1">
    <citation type="submission" date="2020-02" db="EMBL/GenBank/DDBJ databases">
        <authorList>
            <person name="Meier V. D."/>
        </authorList>
    </citation>
    <scope>NUCLEOTIDE SEQUENCE</scope>
    <source>
        <strain evidence="9">AVDCRST_MAG01</strain>
    </source>
</reference>
<organism evidence="9">
    <name type="scientific">uncultured Rubrobacteraceae bacterium</name>
    <dbReference type="NCBI Taxonomy" id="349277"/>
    <lineage>
        <taxon>Bacteria</taxon>
        <taxon>Bacillati</taxon>
        <taxon>Actinomycetota</taxon>
        <taxon>Rubrobacteria</taxon>
        <taxon>Rubrobacterales</taxon>
        <taxon>Rubrobacteraceae</taxon>
        <taxon>environmental samples</taxon>
    </lineage>
</organism>
<evidence type="ECO:0000256" key="4">
    <source>
        <dbReference type="ARBA" id="ARBA00022723"/>
    </source>
</evidence>
<dbReference type="GO" id="GO:0046872">
    <property type="term" value="F:metal ion binding"/>
    <property type="evidence" value="ECO:0007669"/>
    <property type="project" value="UniProtKB-KW"/>
</dbReference>
<dbReference type="PANTHER" id="PTHR33653">
    <property type="entry name" value="RIBONUCLEASE VAPC2"/>
    <property type="match status" value="1"/>
</dbReference>
<evidence type="ECO:0000259" key="8">
    <source>
        <dbReference type="Pfam" id="PF01850"/>
    </source>
</evidence>
<dbReference type="InterPro" id="IPR002716">
    <property type="entry name" value="PIN_dom"/>
</dbReference>
<dbReference type="PANTHER" id="PTHR33653:SF1">
    <property type="entry name" value="RIBONUCLEASE VAPC2"/>
    <property type="match status" value="1"/>
</dbReference>
<dbReference type="SUPFAM" id="SSF88723">
    <property type="entry name" value="PIN domain-like"/>
    <property type="match status" value="1"/>
</dbReference>
<gene>
    <name evidence="9" type="ORF">AVDCRST_MAG01-01-2152</name>
</gene>
<feature type="non-terminal residue" evidence="9">
    <location>
        <position position="143"/>
    </location>
</feature>
<comment type="similarity">
    <text evidence="7">Belongs to the PINc/VapC protein family.</text>
</comment>
<dbReference type="Pfam" id="PF01850">
    <property type="entry name" value="PIN"/>
    <property type="match status" value="1"/>
</dbReference>
<feature type="domain" description="PIN" evidence="8">
    <location>
        <begin position="3"/>
        <end position="129"/>
    </location>
</feature>
<keyword evidence="6" id="KW-0460">Magnesium</keyword>
<protein>
    <recommendedName>
        <fullName evidence="8">PIN domain-containing protein</fullName>
    </recommendedName>
</protein>
<dbReference type="AlphaFoldDB" id="A0A6J4PL41"/>
<keyword evidence="3" id="KW-0540">Nuclease</keyword>
<dbReference type="GO" id="GO:0016787">
    <property type="term" value="F:hydrolase activity"/>
    <property type="evidence" value="ECO:0007669"/>
    <property type="project" value="UniProtKB-KW"/>
</dbReference>
<evidence type="ECO:0000256" key="3">
    <source>
        <dbReference type="ARBA" id="ARBA00022722"/>
    </source>
</evidence>
<dbReference type="Gene3D" id="3.40.50.1010">
    <property type="entry name" value="5'-nuclease"/>
    <property type="match status" value="1"/>
</dbReference>
<dbReference type="InterPro" id="IPR050556">
    <property type="entry name" value="Type_II_TA_system_RNase"/>
</dbReference>
<proteinExistence type="inferred from homology"/>
<keyword evidence="5" id="KW-0378">Hydrolase</keyword>
<evidence type="ECO:0000256" key="2">
    <source>
        <dbReference type="ARBA" id="ARBA00022649"/>
    </source>
</evidence>